<protein>
    <submittedName>
        <fullName evidence="2">Uncharacterized protein</fullName>
    </submittedName>
</protein>
<reference evidence="2 3" key="1">
    <citation type="submission" date="2016-12" db="EMBL/GenBank/DDBJ databases">
        <title>The genome of dimorphic prosthecate Glycocaulis alkaliphilus 6b-8t, isolated from crude oil dictates its adaptability in petroleum environments.</title>
        <authorList>
            <person name="Wu X.-L."/>
            <person name="Geng S."/>
        </authorList>
    </citation>
    <scope>NUCLEOTIDE SEQUENCE [LARGE SCALE GENOMIC DNA]</scope>
    <source>
        <strain evidence="2 3">6B-8</strain>
    </source>
</reference>
<keyword evidence="3" id="KW-1185">Reference proteome</keyword>
<dbReference type="EMBL" id="CP018911">
    <property type="protein sequence ID" value="AZU03579.1"/>
    <property type="molecule type" value="Genomic_DNA"/>
</dbReference>
<dbReference type="Proteomes" id="UP000286954">
    <property type="component" value="Chromosome"/>
</dbReference>
<gene>
    <name evidence="2" type="ORF">X907_1040</name>
</gene>
<feature type="region of interest" description="Disordered" evidence="1">
    <location>
        <begin position="16"/>
        <end position="42"/>
    </location>
</feature>
<sequence length="280" mass="29763">MIAATFASAAAAAAAHSGPTPVSPPPPSHHCCQHGSGPQVRTPSIRVGGPSVHIGGPRINIGGVYLNNQINVNVNASASASAMAVAGAQAGSNTIVYAGGGYISRGTAPAATAIAGLALADEYEMEEERHSRWIEGWRVVRAVCIDDRGTPHPASRPERDERVREGFEGEIFRCMAGTTLQATLGNRLESGADSFEDGQVIQCQRGDALRYGRGGEVFCAPAEAMRDCNERSLLRLYGPGVRLVYVRYEEHYTAMRERRSARRTATSLNLMLDGGVGGYH</sequence>
<evidence type="ECO:0000313" key="3">
    <source>
        <dbReference type="Proteomes" id="UP000286954"/>
    </source>
</evidence>
<proteinExistence type="predicted"/>
<dbReference type="AlphaFoldDB" id="A0A3T0E8D6"/>
<dbReference type="KEGG" id="gak:X907_1040"/>
<name>A0A3T0E8D6_9PROT</name>
<evidence type="ECO:0000256" key="1">
    <source>
        <dbReference type="SAM" id="MobiDB-lite"/>
    </source>
</evidence>
<accession>A0A3T0E8D6</accession>
<organism evidence="2 3">
    <name type="scientific">Glycocaulis alkaliphilus</name>
    <dbReference type="NCBI Taxonomy" id="1434191"/>
    <lineage>
        <taxon>Bacteria</taxon>
        <taxon>Pseudomonadati</taxon>
        <taxon>Pseudomonadota</taxon>
        <taxon>Alphaproteobacteria</taxon>
        <taxon>Maricaulales</taxon>
        <taxon>Maricaulaceae</taxon>
        <taxon>Glycocaulis</taxon>
    </lineage>
</organism>
<evidence type="ECO:0000313" key="2">
    <source>
        <dbReference type="EMBL" id="AZU03579.1"/>
    </source>
</evidence>